<evidence type="ECO:0000313" key="3">
    <source>
        <dbReference type="Proteomes" id="UP000799757"/>
    </source>
</evidence>
<proteinExistence type="predicted"/>
<feature type="region of interest" description="Disordered" evidence="1">
    <location>
        <begin position="1"/>
        <end position="48"/>
    </location>
</feature>
<organism evidence="2 3">
    <name type="scientific">Melanomma pulvis-pyrius CBS 109.77</name>
    <dbReference type="NCBI Taxonomy" id="1314802"/>
    <lineage>
        <taxon>Eukaryota</taxon>
        <taxon>Fungi</taxon>
        <taxon>Dikarya</taxon>
        <taxon>Ascomycota</taxon>
        <taxon>Pezizomycotina</taxon>
        <taxon>Dothideomycetes</taxon>
        <taxon>Pleosporomycetidae</taxon>
        <taxon>Pleosporales</taxon>
        <taxon>Melanommataceae</taxon>
        <taxon>Melanomma</taxon>
    </lineage>
</organism>
<dbReference type="Proteomes" id="UP000799757">
    <property type="component" value="Unassembled WGS sequence"/>
</dbReference>
<dbReference type="EMBL" id="MU001752">
    <property type="protein sequence ID" value="KAF2800150.1"/>
    <property type="molecule type" value="Genomic_DNA"/>
</dbReference>
<name>A0A6A6XUM9_9PLEO</name>
<evidence type="ECO:0000256" key="1">
    <source>
        <dbReference type="SAM" id="MobiDB-lite"/>
    </source>
</evidence>
<protein>
    <submittedName>
        <fullName evidence="2">Uncharacterized protein</fullName>
    </submittedName>
</protein>
<reference evidence="2" key="1">
    <citation type="journal article" date="2020" name="Stud. Mycol.">
        <title>101 Dothideomycetes genomes: a test case for predicting lifestyles and emergence of pathogens.</title>
        <authorList>
            <person name="Haridas S."/>
            <person name="Albert R."/>
            <person name="Binder M."/>
            <person name="Bloem J."/>
            <person name="Labutti K."/>
            <person name="Salamov A."/>
            <person name="Andreopoulos B."/>
            <person name="Baker S."/>
            <person name="Barry K."/>
            <person name="Bills G."/>
            <person name="Bluhm B."/>
            <person name="Cannon C."/>
            <person name="Castanera R."/>
            <person name="Culley D."/>
            <person name="Daum C."/>
            <person name="Ezra D."/>
            <person name="Gonzalez J."/>
            <person name="Henrissat B."/>
            <person name="Kuo A."/>
            <person name="Liang C."/>
            <person name="Lipzen A."/>
            <person name="Lutzoni F."/>
            <person name="Magnuson J."/>
            <person name="Mondo S."/>
            <person name="Nolan M."/>
            <person name="Ohm R."/>
            <person name="Pangilinan J."/>
            <person name="Park H.-J."/>
            <person name="Ramirez L."/>
            <person name="Alfaro M."/>
            <person name="Sun H."/>
            <person name="Tritt A."/>
            <person name="Yoshinaga Y."/>
            <person name="Zwiers L.-H."/>
            <person name="Turgeon B."/>
            <person name="Goodwin S."/>
            <person name="Spatafora J."/>
            <person name="Crous P."/>
            <person name="Grigoriev I."/>
        </authorList>
    </citation>
    <scope>NUCLEOTIDE SEQUENCE</scope>
    <source>
        <strain evidence="2">CBS 109.77</strain>
    </source>
</reference>
<sequence>MSVDQHRDSAIRDPADSITSRGLPRGSDAPERRVAAVNRPRERTNELGKAWRGTRAARCLQQASRRVSSSRSDPTSFRKIDQPLSSLVRIEGSRYRPMCVRDREANVALIVSPLRKEDLVVMRQAMAMPGKSKKSMGIPSSILIGVSPTRGQG</sequence>
<gene>
    <name evidence="2" type="ORF">K505DRAFT_413162</name>
</gene>
<dbReference type="AlphaFoldDB" id="A0A6A6XUM9"/>
<feature type="compositionally biased region" description="Basic and acidic residues" evidence="1">
    <location>
        <begin position="1"/>
        <end position="15"/>
    </location>
</feature>
<evidence type="ECO:0000313" key="2">
    <source>
        <dbReference type="EMBL" id="KAF2800150.1"/>
    </source>
</evidence>
<accession>A0A6A6XUM9</accession>
<feature type="compositionally biased region" description="Basic and acidic residues" evidence="1">
    <location>
        <begin position="28"/>
        <end position="46"/>
    </location>
</feature>
<keyword evidence="3" id="KW-1185">Reference proteome</keyword>